<evidence type="ECO:0000256" key="2">
    <source>
        <dbReference type="ARBA" id="ARBA00023015"/>
    </source>
</evidence>
<dbReference type="PANTHER" id="PTHR30126">
    <property type="entry name" value="HTH-TYPE TRANSCRIPTIONAL REGULATOR"/>
    <property type="match status" value="1"/>
</dbReference>
<organism evidence="6 7">
    <name type="scientific">Ferrimonas gelatinilytica</name>
    <dbReference type="NCBI Taxonomy" id="1255257"/>
    <lineage>
        <taxon>Bacteria</taxon>
        <taxon>Pseudomonadati</taxon>
        <taxon>Pseudomonadota</taxon>
        <taxon>Gammaproteobacteria</taxon>
        <taxon>Alteromonadales</taxon>
        <taxon>Ferrimonadaceae</taxon>
        <taxon>Ferrimonas</taxon>
    </lineage>
</organism>
<name>A0ABP9S9B9_9GAMM</name>
<dbReference type="Gene3D" id="1.10.10.10">
    <property type="entry name" value="Winged helix-like DNA-binding domain superfamily/Winged helix DNA-binding domain"/>
    <property type="match status" value="1"/>
</dbReference>
<dbReference type="CDD" id="cd05466">
    <property type="entry name" value="PBP2_LTTR_substrate"/>
    <property type="match status" value="1"/>
</dbReference>
<proteinExistence type="inferred from homology"/>
<dbReference type="InterPro" id="IPR036390">
    <property type="entry name" value="WH_DNA-bd_sf"/>
</dbReference>
<evidence type="ECO:0000256" key="1">
    <source>
        <dbReference type="ARBA" id="ARBA00009437"/>
    </source>
</evidence>
<dbReference type="SUPFAM" id="SSF46785">
    <property type="entry name" value="Winged helix' DNA-binding domain"/>
    <property type="match status" value="1"/>
</dbReference>
<dbReference type="EMBL" id="BAABLF010000013">
    <property type="protein sequence ID" value="GAA5192019.1"/>
    <property type="molecule type" value="Genomic_DNA"/>
</dbReference>
<keyword evidence="3" id="KW-0238">DNA-binding</keyword>
<gene>
    <name evidence="6" type="ORF">GCM10025772_20160</name>
</gene>
<dbReference type="PROSITE" id="PS50931">
    <property type="entry name" value="HTH_LYSR"/>
    <property type="match status" value="1"/>
</dbReference>
<dbReference type="Gene3D" id="3.40.190.290">
    <property type="match status" value="1"/>
</dbReference>
<evidence type="ECO:0000256" key="4">
    <source>
        <dbReference type="ARBA" id="ARBA00023163"/>
    </source>
</evidence>
<dbReference type="PANTHER" id="PTHR30126:SF91">
    <property type="entry name" value="LYSR FAMILY TRANSCRIPTIONAL REGULATOR"/>
    <property type="match status" value="1"/>
</dbReference>
<keyword evidence="4" id="KW-0804">Transcription</keyword>
<evidence type="ECO:0000313" key="7">
    <source>
        <dbReference type="Proteomes" id="UP001501600"/>
    </source>
</evidence>
<dbReference type="PRINTS" id="PR00039">
    <property type="entry name" value="HTHLYSR"/>
</dbReference>
<dbReference type="InterPro" id="IPR005119">
    <property type="entry name" value="LysR_subst-bd"/>
</dbReference>
<evidence type="ECO:0000256" key="3">
    <source>
        <dbReference type="ARBA" id="ARBA00023125"/>
    </source>
</evidence>
<dbReference type="InterPro" id="IPR036388">
    <property type="entry name" value="WH-like_DNA-bd_sf"/>
</dbReference>
<dbReference type="InterPro" id="IPR000847">
    <property type="entry name" value="LysR_HTH_N"/>
</dbReference>
<protein>
    <submittedName>
        <fullName evidence="6">LysR family transcriptional regulator</fullName>
    </submittedName>
</protein>
<sequence>MFNAEQLKMLVFSAELGSFSAAARKLGKAQSAVSQGIANLEIDLDCQLFDRRGRSPVLTDAGRRLLPYAQATLGMAAGLQQAAQALASGHEEQLVLAIDEALMMPGMERILAAFAEQFPATELELQTVPSPDMRGWIQQGAADIGLMFADLEMPQELSLCYLGSVPFLVVAAEEHPLAALESVDLDACQRHRQLLVRGFDGAGLSHFPPMSAQIWWTNTFYLMRTLVLQGLGWAYLPEHLARREIRQGRLVVLPVEFDHRPWRAPVERIMLKHREPGPALAWLSQELQNLFEDR</sequence>
<evidence type="ECO:0000313" key="6">
    <source>
        <dbReference type="EMBL" id="GAA5192019.1"/>
    </source>
</evidence>
<keyword evidence="7" id="KW-1185">Reference proteome</keyword>
<dbReference type="Pfam" id="PF03466">
    <property type="entry name" value="LysR_substrate"/>
    <property type="match status" value="1"/>
</dbReference>
<evidence type="ECO:0000259" key="5">
    <source>
        <dbReference type="PROSITE" id="PS50931"/>
    </source>
</evidence>
<comment type="similarity">
    <text evidence="1">Belongs to the LysR transcriptional regulatory family.</text>
</comment>
<accession>A0ABP9S9B9</accession>
<dbReference type="Pfam" id="PF00126">
    <property type="entry name" value="HTH_1"/>
    <property type="match status" value="1"/>
</dbReference>
<dbReference type="SUPFAM" id="SSF53850">
    <property type="entry name" value="Periplasmic binding protein-like II"/>
    <property type="match status" value="1"/>
</dbReference>
<feature type="domain" description="HTH lysR-type" evidence="5">
    <location>
        <begin position="2"/>
        <end position="59"/>
    </location>
</feature>
<comment type="caution">
    <text evidence="6">The sequence shown here is derived from an EMBL/GenBank/DDBJ whole genome shotgun (WGS) entry which is preliminary data.</text>
</comment>
<reference evidence="7" key="1">
    <citation type="journal article" date="2019" name="Int. J. Syst. Evol. Microbiol.">
        <title>The Global Catalogue of Microorganisms (GCM) 10K type strain sequencing project: providing services to taxonomists for standard genome sequencing and annotation.</title>
        <authorList>
            <consortium name="The Broad Institute Genomics Platform"/>
            <consortium name="The Broad Institute Genome Sequencing Center for Infectious Disease"/>
            <person name="Wu L."/>
            <person name="Ma J."/>
        </authorList>
    </citation>
    <scope>NUCLEOTIDE SEQUENCE [LARGE SCALE GENOMIC DNA]</scope>
    <source>
        <strain evidence="7">JCM 18720</strain>
    </source>
</reference>
<dbReference type="Proteomes" id="UP001501600">
    <property type="component" value="Unassembled WGS sequence"/>
</dbReference>
<dbReference type="RefSeq" id="WP_345316934.1">
    <property type="nucleotide sequence ID" value="NZ_BAABLF010000013.1"/>
</dbReference>
<keyword evidence="2" id="KW-0805">Transcription regulation</keyword>